<keyword evidence="2" id="KW-1185">Reference proteome</keyword>
<dbReference type="Pfam" id="PF09719">
    <property type="entry name" value="C_GCAxxG_C_C"/>
    <property type="match status" value="1"/>
</dbReference>
<gene>
    <name evidence="1" type="ORF">AMPC_22920</name>
</gene>
<sequence length="157" mass="16625">MNDRELVEALRERARLVYEGKAVPHRSCGIAIAETFGVPTRPYGALRRGGLTGEGRCGAVQAGLLVLGELLGDPEPAGPVTPALREAVAWYAAEVERRLDRGGAATLVCNDLTGRFPVFQSEPRHAFCTELVTVVAEVLAEALARAGRLPAPPAALT</sequence>
<dbReference type="InterPro" id="IPR010181">
    <property type="entry name" value="CGCAxxGCC_motif"/>
</dbReference>
<evidence type="ECO:0000313" key="2">
    <source>
        <dbReference type="Proteomes" id="UP001162734"/>
    </source>
</evidence>
<reference evidence="2" key="1">
    <citation type="journal article" date="2022" name="Int. J. Syst. Evol. Microbiol.">
        <title>Anaeromyxobacter oryzae sp. nov., Anaeromyxobacter diazotrophicus sp. nov. and Anaeromyxobacter paludicola sp. nov., isolated from paddy soils.</title>
        <authorList>
            <person name="Itoh H."/>
            <person name="Xu Z."/>
            <person name="Mise K."/>
            <person name="Masuda Y."/>
            <person name="Ushijima N."/>
            <person name="Hayakawa C."/>
            <person name="Shiratori Y."/>
            <person name="Senoo K."/>
        </authorList>
    </citation>
    <scope>NUCLEOTIDE SEQUENCE [LARGE SCALE GENOMIC DNA]</scope>
    <source>
        <strain evidence="2">Red630</strain>
    </source>
</reference>
<accession>A0ABM7XBF5</accession>
<evidence type="ECO:0000313" key="1">
    <source>
        <dbReference type="EMBL" id="BDG09179.1"/>
    </source>
</evidence>
<dbReference type="Proteomes" id="UP001162734">
    <property type="component" value="Chromosome"/>
</dbReference>
<protein>
    <submittedName>
        <fullName evidence="1">Uncharacterized protein</fullName>
    </submittedName>
</protein>
<dbReference type="RefSeq" id="WP_248340900.1">
    <property type="nucleotide sequence ID" value="NZ_AP025592.1"/>
</dbReference>
<dbReference type="EMBL" id="AP025592">
    <property type="protein sequence ID" value="BDG09179.1"/>
    <property type="molecule type" value="Genomic_DNA"/>
</dbReference>
<organism evidence="1 2">
    <name type="scientific">Anaeromyxobacter paludicola</name>
    <dbReference type="NCBI Taxonomy" id="2918171"/>
    <lineage>
        <taxon>Bacteria</taxon>
        <taxon>Pseudomonadati</taxon>
        <taxon>Myxococcota</taxon>
        <taxon>Myxococcia</taxon>
        <taxon>Myxococcales</taxon>
        <taxon>Cystobacterineae</taxon>
        <taxon>Anaeromyxobacteraceae</taxon>
        <taxon>Anaeromyxobacter</taxon>
    </lineage>
</organism>
<name>A0ABM7XBF5_9BACT</name>
<proteinExistence type="predicted"/>